<dbReference type="AlphaFoldDB" id="A0A6I1MP36"/>
<dbReference type="Pfam" id="PF13188">
    <property type="entry name" value="PAS_8"/>
    <property type="match status" value="1"/>
</dbReference>
<feature type="non-terminal residue" evidence="4">
    <location>
        <position position="199"/>
    </location>
</feature>
<keyword evidence="2" id="KW-1133">Transmembrane helix</keyword>
<feature type="transmembrane region" description="Helical" evidence="2">
    <location>
        <begin position="46"/>
        <end position="66"/>
    </location>
</feature>
<feature type="coiled-coil region" evidence="1">
    <location>
        <begin position="79"/>
        <end position="119"/>
    </location>
</feature>
<feature type="domain" description="PAS" evidence="3">
    <location>
        <begin position="116"/>
        <end position="168"/>
    </location>
</feature>
<proteinExistence type="predicted"/>
<evidence type="ECO:0000313" key="5">
    <source>
        <dbReference type="Proteomes" id="UP000430345"/>
    </source>
</evidence>
<protein>
    <recommendedName>
        <fullName evidence="3">PAS domain-containing protein</fullName>
    </recommendedName>
</protein>
<sequence length="199" mass="24120">MSLYNLRFNKLLKGNYINTVKIYYISLFIFQCFIVKCSVNNLLNKNLVLILAIIKLLSYFIVYYWLIQNLTNKPYNFLFKDLYERNDELKELNKKLRERNKALEEIQKTHKEKKKYIRNLFDSIPLPIIIISKCNYRITYGNKNLFELLKKNNPRLIINKKIDDLLYIKDIKTFLKEKRLESTIQINEKEMNLYVEVLT</sequence>
<accession>A0A6I1MP36</accession>
<keyword evidence="1" id="KW-0175">Coiled coil</keyword>
<reference evidence="4 5" key="1">
    <citation type="submission" date="2019-10" db="EMBL/GenBank/DDBJ databases">
        <title>The Genome Sequence of Clostridium tarantellae Isolated from Fish Brain.</title>
        <authorList>
            <person name="Bano L."/>
            <person name="Kiel M."/>
            <person name="Sales G."/>
            <person name="Doxey A.C."/>
            <person name="Mansfield M.J."/>
            <person name="Schiavone M."/>
            <person name="Rossetto O."/>
            <person name="Pirazzini M."/>
            <person name="Dobrindt U."/>
            <person name="Montecucco C."/>
        </authorList>
    </citation>
    <scope>NUCLEOTIDE SEQUENCE [LARGE SCALE GENOMIC DNA]</scope>
    <source>
        <strain evidence="4 5">DSM 3997</strain>
    </source>
</reference>
<evidence type="ECO:0000313" key="4">
    <source>
        <dbReference type="EMBL" id="MPQ45276.1"/>
    </source>
</evidence>
<dbReference type="Gene3D" id="3.30.450.20">
    <property type="entry name" value="PAS domain"/>
    <property type="match status" value="1"/>
</dbReference>
<name>A0A6I1MP36_9CLOT</name>
<dbReference type="Proteomes" id="UP000430345">
    <property type="component" value="Unassembled WGS sequence"/>
</dbReference>
<dbReference type="EMBL" id="WHJC01000553">
    <property type="protein sequence ID" value="MPQ45276.1"/>
    <property type="molecule type" value="Genomic_DNA"/>
</dbReference>
<organism evidence="4 5">
    <name type="scientific">Clostridium tarantellae</name>
    <dbReference type="NCBI Taxonomy" id="39493"/>
    <lineage>
        <taxon>Bacteria</taxon>
        <taxon>Bacillati</taxon>
        <taxon>Bacillota</taxon>
        <taxon>Clostridia</taxon>
        <taxon>Eubacteriales</taxon>
        <taxon>Clostridiaceae</taxon>
        <taxon>Clostridium</taxon>
    </lineage>
</organism>
<comment type="caution">
    <text evidence="4">The sequence shown here is derived from an EMBL/GenBank/DDBJ whole genome shotgun (WGS) entry which is preliminary data.</text>
</comment>
<gene>
    <name evidence="4" type="ORF">GBZ86_16285</name>
</gene>
<feature type="transmembrane region" description="Helical" evidence="2">
    <location>
        <begin position="20"/>
        <end position="39"/>
    </location>
</feature>
<dbReference type="InterPro" id="IPR000014">
    <property type="entry name" value="PAS"/>
</dbReference>
<keyword evidence="5" id="KW-1185">Reference proteome</keyword>
<evidence type="ECO:0000256" key="1">
    <source>
        <dbReference type="SAM" id="Coils"/>
    </source>
</evidence>
<keyword evidence="2" id="KW-0812">Transmembrane</keyword>
<evidence type="ECO:0000259" key="3">
    <source>
        <dbReference type="Pfam" id="PF13188"/>
    </source>
</evidence>
<keyword evidence="2" id="KW-0472">Membrane</keyword>
<evidence type="ECO:0000256" key="2">
    <source>
        <dbReference type="SAM" id="Phobius"/>
    </source>
</evidence>
<dbReference type="RefSeq" id="WP_327445298.1">
    <property type="nucleotide sequence ID" value="NZ_WHJC01000553.1"/>
</dbReference>